<dbReference type="EMBL" id="JAFCMP010000379">
    <property type="protein sequence ID" value="KAG5180631.1"/>
    <property type="molecule type" value="Genomic_DNA"/>
</dbReference>
<dbReference type="Proteomes" id="UP000664859">
    <property type="component" value="Unassembled WGS sequence"/>
</dbReference>
<dbReference type="AlphaFoldDB" id="A0A835YS92"/>
<gene>
    <name evidence="1" type="ORF">JKP88DRAFT_279503</name>
</gene>
<comment type="caution">
    <text evidence="1">The sequence shown here is derived from an EMBL/GenBank/DDBJ whole genome shotgun (WGS) entry which is preliminary data.</text>
</comment>
<protein>
    <submittedName>
        <fullName evidence="1">Uncharacterized protein</fullName>
    </submittedName>
</protein>
<sequence>MSHSSRTPEGPRQRALLQQETHATLEQPSEGFGHHDDIFKLIVSYRAARAVGGETLDTSVIEARASKLQEQELSGLKSASELHKESAISFGETVSTILKKGSCMSVYDDDDKINQIVHEYQTARGQLQSSTDMADAAFAKWCESVTARTAQVDEVTKGGNRKRKRDDVEEVSGTDVIRSATKYMRTKARDWMRMNGGGMAARTFSIA</sequence>
<proteinExistence type="predicted"/>
<reference evidence="1" key="1">
    <citation type="submission" date="2021-02" db="EMBL/GenBank/DDBJ databases">
        <title>First Annotated Genome of the Yellow-green Alga Tribonema minus.</title>
        <authorList>
            <person name="Mahan K.M."/>
        </authorList>
    </citation>
    <scope>NUCLEOTIDE SEQUENCE</scope>
    <source>
        <strain evidence="1">UTEX B ZZ1240</strain>
    </source>
</reference>
<evidence type="ECO:0000313" key="1">
    <source>
        <dbReference type="EMBL" id="KAG5180631.1"/>
    </source>
</evidence>
<accession>A0A835YS92</accession>
<organism evidence="1 2">
    <name type="scientific">Tribonema minus</name>
    <dbReference type="NCBI Taxonomy" id="303371"/>
    <lineage>
        <taxon>Eukaryota</taxon>
        <taxon>Sar</taxon>
        <taxon>Stramenopiles</taxon>
        <taxon>Ochrophyta</taxon>
        <taxon>PX clade</taxon>
        <taxon>Xanthophyceae</taxon>
        <taxon>Tribonematales</taxon>
        <taxon>Tribonemataceae</taxon>
        <taxon>Tribonema</taxon>
    </lineage>
</organism>
<keyword evidence="2" id="KW-1185">Reference proteome</keyword>
<evidence type="ECO:0000313" key="2">
    <source>
        <dbReference type="Proteomes" id="UP000664859"/>
    </source>
</evidence>
<name>A0A835YS92_9STRA</name>